<dbReference type="Gene3D" id="3.90.320.10">
    <property type="match status" value="1"/>
</dbReference>
<dbReference type="Pfam" id="PF12705">
    <property type="entry name" value="PDDEXK_1"/>
    <property type="match status" value="1"/>
</dbReference>
<evidence type="ECO:0000259" key="1">
    <source>
        <dbReference type="Pfam" id="PF12705"/>
    </source>
</evidence>
<dbReference type="EMBL" id="MFJN01000016">
    <property type="protein sequence ID" value="OGG21771.1"/>
    <property type="molecule type" value="Genomic_DNA"/>
</dbReference>
<sequence length="289" mass="33256">MVKDKYTAVWVSHSSSGDFLKCPRAYYLNNVYKDPMSGHKIKLISPPLALGQVVHEVIESLSVIPVKNRFTDPLMIKFESAWKKISGERGGFKDKDQEYLYKKRGMEMIERVVKNPGPLLNLAVKITMDLPYFWLSEEDNIILCGKIDWLEYLPKSDSVHIIDFKTGKADEKPGSLQLPIYHLLVHHCQKRKVTRASYWYLDKSSGLTEVALPDLQKAKEEVLSIAKEMKLARVLGRFICREKTGCYACRPFEAILRKEAKRVGYDEYNNDVYIIDQKNSSEEEGSKIL</sequence>
<feature type="domain" description="PD-(D/E)XK endonuclease-like" evidence="1">
    <location>
        <begin position="11"/>
        <end position="249"/>
    </location>
</feature>
<evidence type="ECO:0000313" key="2">
    <source>
        <dbReference type="EMBL" id="OGG21771.1"/>
    </source>
</evidence>
<dbReference type="Proteomes" id="UP000177092">
    <property type="component" value="Unassembled WGS sequence"/>
</dbReference>
<dbReference type="InterPro" id="IPR011604">
    <property type="entry name" value="PDDEXK-like_dom_sf"/>
</dbReference>
<organism evidence="2 3">
    <name type="scientific">Candidatus Gottesmanbacteria bacterium RIFCSPHIGHO2_02_FULL_40_13</name>
    <dbReference type="NCBI Taxonomy" id="1798384"/>
    <lineage>
        <taxon>Bacteria</taxon>
        <taxon>Candidatus Gottesmaniibacteriota</taxon>
    </lineage>
</organism>
<dbReference type="InterPro" id="IPR038726">
    <property type="entry name" value="PDDEXK_AddAB-type"/>
</dbReference>
<accession>A0A1F6AAL5</accession>
<dbReference type="AlphaFoldDB" id="A0A1F6AAL5"/>
<comment type="caution">
    <text evidence="2">The sequence shown here is derived from an EMBL/GenBank/DDBJ whole genome shotgun (WGS) entry which is preliminary data.</text>
</comment>
<protein>
    <recommendedName>
        <fullName evidence="1">PD-(D/E)XK endonuclease-like domain-containing protein</fullName>
    </recommendedName>
</protein>
<dbReference type="STRING" id="1798384.A3D03_01330"/>
<gene>
    <name evidence="2" type="ORF">A3D03_01330</name>
</gene>
<evidence type="ECO:0000313" key="3">
    <source>
        <dbReference type="Proteomes" id="UP000177092"/>
    </source>
</evidence>
<reference evidence="2 3" key="1">
    <citation type="journal article" date="2016" name="Nat. Commun.">
        <title>Thousands of microbial genomes shed light on interconnected biogeochemical processes in an aquifer system.</title>
        <authorList>
            <person name="Anantharaman K."/>
            <person name="Brown C.T."/>
            <person name="Hug L.A."/>
            <person name="Sharon I."/>
            <person name="Castelle C.J."/>
            <person name="Probst A.J."/>
            <person name="Thomas B.C."/>
            <person name="Singh A."/>
            <person name="Wilkins M.J."/>
            <person name="Karaoz U."/>
            <person name="Brodie E.L."/>
            <person name="Williams K.H."/>
            <person name="Hubbard S.S."/>
            <person name="Banfield J.F."/>
        </authorList>
    </citation>
    <scope>NUCLEOTIDE SEQUENCE [LARGE SCALE GENOMIC DNA]</scope>
</reference>
<proteinExistence type="predicted"/>
<name>A0A1F6AAL5_9BACT</name>